<accession>A0ABW9ZST3</accession>
<protein>
    <recommendedName>
        <fullName evidence="3">Natural product</fullName>
    </recommendedName>
</protein>
<evidence type="ECO:0000313" key="1">
    <source>
        <dbReference type="EMBL" id="NCI49560.1"/>
    </source>
</evidence>
<organism evidence="1 2">
    <name type="scientific">Sediminibacterium roseum</name>
    <dbReference type="NCBI Taxonomy" id="1978412"/>
    <lineage>
        <taxon>Bacteria</taxon>
        <taxon>Pseudomonadati</taxon>
        <taxon>Bacteroidota</taxon>
        <taxon>Chitinophagia</taxon>
        <taxon>Chitinophagales</taxon>
        <taxon>Chitinophagaceae</taxon>
        <taxon>Sediminibacterium</taxon>
    </lineage>
</organism>
<keyword evidence="2" id="KW-1185">Reference proteome</keyword>
<comment type="caution">
    <text evidence="1">The sequence shown here is derived from an EMBL/GenBank/DDBJ whole genome shotgun (WGS) entry which is preliminary data.</text>
</comment>
<evidence type="ECO:0000313" key="2">
    <source>
        <dbReference type="Proteomes" id="UP000753802"/>
    </source>
</evidence>
<name>A0ABW9ZST3_9BACT</name>
<dbReference type="Proteomes" id="UP000753802">
    <property type="component" value="Unassembled WGS sequence"/>
</dbReference>
<sequence length="88" mass="9463">MNGTKIKVLMSRLAGEQDPLDPGKGMWNITEMQSIAMFGGNEPEEPPLADWACTNQSCTNNGCATSSTNYNNICTNNQCTGNGNRVCT</sequence>
<gene>
    <name evidence="1" type="ORF">GWC95_06480</name>
</gene>
<evidence type="ECO:0008006" key="3">
    <source>
        <dbReference type="Google" id="ProtNLM"/>
    </source>
</evidence>
<dbReference type="EMBL" id="JAACJS010000011">
    <property type="protein sequence ID" value="NCI49560.1"/>
    <property type="molecule type" value="Genomic_DNA"/>
</dbReference>
<dbReference type="RefSeq" id="WP_161817874.1">
    <property type="nucleotide sequence ID" value="NZ_JAACJS010000011.1"/>
</dbReference>
<proteinExistence type="predicted"/>
<reference evidence="1 2" key="1">
    <citation type="submission" date="2020-01" db="EMBL/GenBank/DDBJ databases">
        <title>Genome analysis.</title>
        <authorList>
            <person name="Wu S."/>
            <person name="Wang G."/>
        </authorList>
    </citation>
    <scope>NUCLEOTIDE SEQUENCE [LARGE SCALE GENOMIC DNA]</scope>
    <source>
        <strain evidence="1 2">SYL130</strain>
    </source>
</reference>